<dbReference type="InterPro" id="IPR017592">
    <property type="entry name" value="Pilus_assmbl_Flp-typ_CpaB"/>
</dbReference>
<organism evidence="3 4">
    <name type="scientific">Pseudomonas caricapapayae</name>
    <dbReference type="NCBI Taxonomy" id="46678"/>
    <lineage>
        <taxon>Bacteria</taxon>
        <taxon>Pseudomonadati</taxon>
        <taxon>Pseudomonadota</taxon>
        <taxon>Gammaproteobacteria</taxon>
        <taxon>Pseudomonadales</taxon>
        <taxon>Pseudomonadaceae</taxon>
        <taxon>Pseudomonas</taxon>
    </lineage>
</organism>
<dbReference type="NCBIfam" id="TIGR03177">
    <property type="entry name" value="pilus_cpaB"/>
    <property type="match status" value="1"/>
</dbReference>
<comment type="caution">
    <text evidence="3">The sequence shown here is derived from an EMBL/GenBank/DDBJ whole genome shotgun (WGS) entry which is preliminary data.</text>
</comment>
<evidence type="ECO:0000313" key="4">
    <source>
        <dbReference type="Proteomes" id="UP000269872"/>
    </source>
</evidence>
<dbReference type="RefSeq" id="WP_122340803.1">
    <property type="nucleotide sequence ID" value="NZ_RBUY01000149.1"/>
</dbReference>
<dbReference type="InterPro" id="IPR013974">
    <property type="entry name" value="SAF"/>
</dbReference>
<evidence type="ECO:0000256" key="1">
    <source>
        <dbReference type="SAM" id="MobiDB-lite"/>
    </source>
</evidence>
<evidence type="ECO:0000259" key="2">
    <source>
        <dbReference type="SMART" id="SM00858"/>
    </source>
</evidence>
<feature type="domain" description="SAF" evidence="2">
    <location>
        <begin position="49"/>
        <end position="115"/>
    </location>
</feature>
<dbReference type="Pfam" id="PF16976">
    <property type="entry name" value="RcpC"/>
    <property type="match status" value="1"/>
</dbReference>
<dbReference type="EMBL" id="RBUY01000149">
    <property type="protein sequence ID" value="RMV72783.1"/>
    <property type="molecule type" value="Genomic_DNA"/>
</dbReference>
<dbReference type="AlphaFoldDB" id="A0A3M6EX76"/>
<reference evidence="3 4" key="1">
    <citation type="submission" date="2018-08" db="EMBL/GenBank/DDBJ databases">
        <title>Recombination of ecologically and evolutionarily significant loci maintains genetic cohesion in the Pseudomonas syringae species complex.</title>
        <authorList>
            <person name="Dillon M."/>
            <person name="Thakur S."/>
            <person name="Almeida R.N.D."/>
            <person name="Weir B.S."/>
            <person name="Guttman D.S."/>
        </authorList>
    </citation>
    <scope>NUCLEOTIDE SEQUENCE [LARGE SCALE GENOMIC DNA]</scope>
    <source>
        <strain evidence="3 4">ICMP 7496</strain>
    </source>
</reference>
<accession>A0A3M6EX76</accession>
<feature type="region of interest" description="Disordered" evidence="1">
    <location>
        <begin position="295"/>
        <end position="315"/>
    </location>
</feature>
<protein>
    <recommendedName>
        <fullName evidence="2">SAF domain-containing protein</fullName>
    </recommendedName>
</protein>
<sequence>MKKNSLLLLATAILMAAGIALLVRTLLAPRVAPAPTAAVAVAVAAHPGVYVLAAAELITPGDFIDGSLLTWKEVNGNPDRAQFYVRNQDKMETLFGATVRQQVQPGQPLRPNQVIRPGEPGYLAAVVSPGMRALSVPTALVESNFALVGPGDHVDVILALNRKDEGPDPRAAAAHLPVVPPLIASQTILRNVRVLAVNNLAAPVAIDRDLDPASKESKSAQDKAAKFPYSVQTVTFEVTPQQAEKLAVAKEAGMLQLALRSAQLAIADEETGDAPTAVTDLKATTAVYRSEAKPEAASAQLMFGKQAPKTQTFDR</sequence>
<dbReference type="CDD" id="cd11614">
    <property type="entry name" value="SAF_CpaB_FlgA_like"/>
    <property type="match status" value="1"/>
</dbReference>
<name>A0A3M6EX76_9PSED</name>
<gene>
    <name evidence="3" type="ORF">ALP05_03224</name>
</gene>
<dbReference type="SMART" id="SM00858">
    <property type="entry name" value="SAF"/>
    <property type="match status" value="1"/>
</dbReference>
<dbReference type="InterPro" id="IPR031571">
    <property type="entry name" value="RcpC_dom"/>
</dbReference>
<dbReference type="Proteomes" id="UP000269872">
    <property type="component" value="Unassembled WGS sequence"/>
</dbReference>
<proteinExistence type="predicted"/>
<dbReference type="Pfam" id="PF08666">
    <property type="entry name" value="SAF"/>
    <property type="match status" value="1"/>
</dbReference>
<evidence type="ECO:0000313" key="3">
    <source>
        <dbReference type="EMBL" id="RMV72783.1"/>
    </source>
</evidence>